<evidence type="ECO:0000256" key="8">
    <source>
        <dbReference type="ARBA" id="ARBA00023030"/>
    </source>
</evidence>
<feature type="signal peptide" evidence="9">
    <location>
        <begin position="1"/>
        <end position="21"/>
    </location>
</feature>
<dbReference type="GO" id="GO:0005576">
    <property type="term" value="C:extracellular region"/>
    <property type="evidence" value="ECO:0007669"/>
    <property type="project" value="UniProtKB-SubCell"/>
</dbReference>
<keyword evidence="8 9" id="KW-0339">Growth factor</keyword>
<keyword evidence="5 9" id="KW-0765">Sulfation</keyword>
<dbReference type="InterPro" id="IPR009438">
    <property type="entry name" value="Phytosulfokine"/>
</dbReference>
<comment type="PTM">
    <text evidence="9">Sulfation is important for activity and for the binding to a putative membrane receptor.</text>
</comment>
<dbReference type="AlphaFoldDB" id="A0A4U5N8V9"/>
<dbReference type="GO" id="GO:0008283">
    <property type="term" value="P:cell population proliferation"/>
    <property type="evidence" value="ECO:0007669"/>
    <property type="project" value="UniProtKB-UniRule"/>
</dbReference>
<evidence type="ECO:0000256" key="3">
    <source>
        <dbReference type="ARBA" id="ARBA00022473"/>
    </source>
</evidence>
<comment type="similarity">
    <text evidence="2 9">Belongs to the phytosulfokine family.</text>
</comment>
<proteinExistence type="inferred from homology"/>
<evidence type="ECO:0000256" key="4">
    <source>
        <dbReference type="ARBA" id="ARBA00022525"/>
    </source>
</evidence>
<dbReference type="Pfam" id="PF06404">
    <property type="entry name" value="PSK"/>
    <property type="match status" value="1"/>
</dbReference>
<reference evidence="10" key="1">
    <citation type="submission" date="2018-10" db="EMBL/GenBank/DDBJ databases">
        <title>Population genomic analysis revealed the cold adaptation of white poplar.</title>
        <authorList>
            <person name="Liu Y.-J."/>
        </authorList>
    </citation>
    <scope>NUCLEOTIDE SEQUENCE [LARGE SCALE GENOMIC DNA]</scope>
    <source>
        <strain evidence="10">PAL-ZL1</strain>
    </source>
</reference>
<comment type="caution">
    <text evidence="10">The sequence shown here is derived from an EMBL/GenBank/DDBJ whole genome shotgun (WGS) entry which is preliminary data.</text>
</comment>
<dbReference type="PANTHER" id="PTHR33285">
    <property type="entry name" value="PHYTOSULFOKINES 3"/>
    <property type="match status" value="1"/>
</dbReference>
<evidence type="ECO:0000256" key="6">
    <source>
        <dbReference type="ARBA" id="ARBA00022729"/>
    </source>
</evidence>
<feature type="chain" id="PRO_5031608795" description="Phytosulfokine" evidence="9">
    <location>
        <begin position="22"/>
        <end position="76"/>
    </location>
</feature>
<comment type="PTM">
    <text evidence="9">PSK-alpha is produced by endopeptidase digestion. PSK-beta is produced from PSK-alpha by exopeptidase digestion.</text>
</comment>
<dbReference type="STRING" id="43335.A0A4U5N8V9"/>
<accession>A0A4U5N8V9</accession>
<keyword evidence="3 9" id="KW-0217">Developmental protein</keyword>
<sequence>MSKLTALFTIALLLSFTLTCAARPQPVPVLSDEPLDVMADEAAVVESCEGLGVEACLARRTLAAQVDYIYTQKHNP</sequence>
<evidence type="ECO:0000256" key="2">
    <source>
        <dbReference type="ARBA" id="ARBA00010781"/>
    </source>
</evidence>
<evidence type="ECO:0000256" key="9">
    <source>
        <dbReference type="RuleBase" id="RU368031"/>
    </source>
</evidence>
<dbReference type="EMBL" id="RCHU01001083">
    <property type="protein sequence ID" value="TKR78934.1"/>
    <property type="molecule type" value="Genomic_DNA"/>
</dbReference>
<keyword evidence="4 9" id="KW-0964">Secreted</keyword>
<dbReference type="GO" id="GO:0008083">
    <property type="term" value="F:growth factor activity"/>
    <property type="evidence" value="ECO:0007669"/>
    <property type="project" value="UniProtKB-UniRule"/>
</dbReference>
<evidence type="ECO:0000313" key="10">
    <source>
        <dbReference type="EMBL" id="TKR78934.1"/>
    </source>
</evidence>
<organism evidence="10">
    <name type="scientific">Populus alba</name>
    <name type="common">White poplar</name>
    <dbReference type="NCBI Taxonomy" id="43335"/>
    <lineage>
        <taxon>Eukaryota</taxon>
        <taxon>Viridiplantae</taxon>
        <taxon>Streptophyta</taxon>
        <taxon>Embryophyta</taxon>
        <taxon>Tracheophyta</taxon>
        <taxon>Spermatophyta</taxon>
        <taxon>Magnoliopsida</taxon>
        <taxon>eudicotyledons</taxon>
        <taxon>Gunneridae</taxon>
        <taxon>Pentapetalae</taxon>
        <taxon>rosids</taxon>
        <taxon>fabids</taxon>
        <taxon>Malpighiales</taxon>
        <taxon>Salicaceae</taxon>
        <taxon>Saliceae</taxon>
        <taxon>Populus</taxon>
    </lineage>
</organism>
<keyword evidence="6 9" id="KW-0732">Signal</keyword>
<protein>
    <recommendedName>
        <fullName evidence="9">Phytosulfokine</fullName>
    </recommendedName>
    <component>
        <recommendedName>
            <fullName evidence="9">Phytosulfokine-alpha</fullName>
            <shortName evidence="9">PSK-alpha</shortName>
            <shortName evidence="9">Phytosulfokine-a</shortName>
        </recommendedName>
    </component>
    <component>
        <recommendedName>
            <fullName evidence="9">Phytosulfokine-beta</fullName>
            <shortName evidence="9">PSK-beta</shortName>
            <shortName evidence="9">Phytosulfokine-b</shortName>
        </recommendedName>
    </component>
</protein>
<gene>
    <name evidence="10" type="ORF">D5086_0000278340</name>
</gene>
<evidence type="ECO:0000256" key="1">
    <source>
        <dbReference type="ARBA" id="ARBA00004613"/>
    </source>
</evidence>
<evidence type="ECO:0000256" key="5">
    <source>
        <dbReference type="ARBA" id="ARBA00022641"/>
    </source>
</evidence>
<keyword evidence="7 9" id="KW-0221">Differentiation</keyword>
<dbReference type="GO" id="GO:0030154">
    <property type="term" value="P:cell differentiation"/>
    <property type="evidence" value="ECO:0007669"/>
    <property type="project" value="UniProtKB-UniRule"/>
</dbReference>
<comment type="subcellular location">
    <subcellularLocation>
        <location evidence="1 9">Secreted</location>
    </subcellularLocation>
</comment>
<name>A0A4U5N8V9_POPAL</name>
<evidence type="ECO:0000256" key="7">
    <source>
        <dbReference type="ARBA" id="ARBA00022782"/>
    </source>
</evidence>
<dbReference type="PANTHER" id="PTHR33285:SF55">
    <property type="entry name" value="PHYTOSULFOKINES 3"/>
    <property type="match status" value="1"/>
</dbReference>
<comment type="function">
    <text evidence="9">Promotes plant cell differentiation, organogenesis and somatic embryogenesis as well as cell proliferation.</text>
</comment>